<keyword evidence="1" id="KW-0808">Transferase</keyword>
<comment type="caution">
    <text evidence="3">The sequence shown here is derived from an EMBL/GenBank/DDBJ whole genome shotgun (WGS) entry which is preliminary data.</text>
</comment>
<evidence type="ECO:0000259" key="2">
    <source>
        <dbReference type="Pfam" id="PF00534"/>
    </source>
</evidence>
<dbReference type="InterPro" id="IPR001296">
    <property type="entry name" value="Glyco_trans_1"/>
</dbReference>
<organism evidence="3 4">
    <name type="scientific">Micromonospora trifolii</name>
    <dbReference type="NCBI Taxonomy" id="2911208"/>
    <lineage>
        <taxon>Bacteria</taxon>
        <taxon>Bacillati</taxon>
        <taxon>Actinomycetota</taxon>
        <taxon>Actinomycetes</taxon>
        <taxon>Micromonosporales</taxon>
        <taxon>Micromonosporaceae</taxon>
        <taxon>Micromonospora</taxon>
    </lineage>
</organism>
<evidence type="ECO:0000313" key="3">
    <source>
        <dbReference type="EMBL" id="MCG5441752.1"/>
    </source>
</evidence>
<name>A0ABS9MVN7_9ACTN</name>
<keyword evidence="4" id="KW-1185">Reference proteome</keyword>
<dbReference type="SUPFAM" id="SSF53756">
    <property type="entry name" value="UDP-Glycosyltransferase/glycogen phosphorylase"/>
    <property type="match status" value="1"/>
</dbReference>
<accession>A0ABS9MVN7</accession>
<feature type="domain" description="Glycosyl transferase family 1" evidence="2">
    <location>
        <begin position="223"/>
        <end position="367"/>
    </location>
</feature>
<gene>
    <name evidence="3" type="ORF">NIE79_003197</name>
</gene>
<dbReference type="Pfam" id="PF00534">
    <property type="entry name" value="Glycos_transf_1"/>
    <property type="match status" value="1"/>
</dbReference>
<dbReference type="PANTHER" id="PTHR12526">
    <property type="entry name" value="GLYCOSYLTRANSFERASE"/>
    <property type="match status" value="1"/>
</dbReference>
<dbReference type="CDD" id="cd03801">
    <property type="entry name" value="GT4_PimA-like"/>
    <property type="match status" value="1"/>
</dbReference>
<dbReference type="RefSeq" id="WP_238677156.1">
    <property type="nucleotide sequence ID" value="NZ_JAKKFD010000003.1"/>
</dbReference>
<sequence length="426" mass="47132">MAGDPTPAADTRERPATVDENKFHVLVTAGYFAPGWRAGGPVRSISEVLALASDDIETSMLTRDRDLGCRDPYPGLSGRWARVGRTNVFYLGVRQPGHWLSLWRSLRAGRFDLLYVNSVWSTFSILPMAAARLGLLRVGRILVAPRGEFGAAALRVHRLRKRIFLTAWRWMLLDQRVLWHATTPVEANDIQRVLPRARIGVVAVSRGPEPEEAPVEIPATHHARLVFIGRISPMKNLDLVLASLAFVPVPVRLDIYGPVEDEAYWRRCREHLAELPDSVAVSYRGELPPEQVRTTFSRYDAFVMPTRGENYGNAIAESLSASCPVLCSDRTPWTAVLRDGGGLVLSELTAPALGALVTQVATATPEQRHAARVEAGAAYRRWRASRAPVSVLDQAWRVIRDPAYRDPCPLPAQRAESVQLPPGGVK</sequence>
<evidence type="ECO:0000256" key="1">
    <source>
        <dbReference type="ARBA" id="ARBA00022679"/>
    </source>
</evidence>
<dbReference type="EMBL" id="JAKKFD010000003">
    <property type="protein sequence ID" value="MCG5441752.1"/>
    <property type="molecule type" value="Genomic_DNA"/>
</dbReference>
<protein>
    <submittedName>
        <fullName evidence="3">Glycosyltransferase family 4 protein</fullName>
    </submittedName>
</protein>
<reference evidence="3 4" key="1">
    <citation type="submission" date="2022-01" db="EMBL/GenBank/DDBJ databases">
        <authorList>
            <person name="Riesco R."/>
            <person name="Trujillo M.E."/>
        </authorList>
    </citation>
    <scope>NUCLEOTIDE SEQUENCE [LARGE SCALE GENOMIC DNA]</scope>
    <source>
        <strain evidence="3 4">NIE79</strain>
    </source>
</reference>
<dbReference type="Proteomes" id="UP001201629">
    <property type="component" value="Unassembled WGS sequence"/>
</dbReference>
<dbReference type="PANTHER" id="PTHR12526:SF637">
    <property type="entry name" value="GLYCOSYLTRANSFERASE EPSF-RELATED"/>
    <property type="match status" value="1"/>
</dbReference>
<proteinExistence type="predicted"/>
<evidence type="ECO:0000313" key="4">
    <source>
        <dbReference type="Proteomes" id="UP001201629"/>
    </source>
</evidence>
<dbReference type="Gene3D" id="3.40.50.2000">
    <property type="entry name" value="Glycogen Phosphorylase B"/>
    <property type="match status" value="1"/>
</dbReference>